<feature type="region of interest" description="Disordered" evidence="3">
    <location>
        <begin position="246"/>
        <end position="279"/>
    </location>
</feature>
<evidence type="ECO:0000313" key="5">
    <source>
        <dbReference type="EMBL" id="CAK56782.1"/>
    </source>
</evidence>
<evidence type="ECO:0000256" key="1">
    <source>
        <dbReference type="ARBA" id="ARBA00023054"/>
    </source>
</evidence>
<dbReference type="STRING" id="5888.A0BE15"/>
<evidence type="ECO:0000313" key="6">
    <source>
        <dbReference type="Proteomes" id="UP000000600"/>
    </source>
</evidence>
<dbReference type="KEGG" id="ptm:GSPATT00027813001"/>
<dbReference type="EMBL" id="CT867988">
    <property type="protein sequence ID" value="CAK56782.1"/>
    <property type="molecule type" value="Genomic_DNA"/>
</dbReference>
<feature type="coiled-coil region" evidence="2">
    <location>
        <begin position="302"/>
        <end position="422"/>
    </location>
</feature>
<keyword evidence="6" id="KW-1185">Reference proteome</keyword>
<dbReference type="GeneID" id="5009964"/>
<dbReference type="AlphaFoldDB" id="A0BE15"/>
<dbReference type="RefSeq" id="XP_001424180.1">
    <property type="nucleotide sequence ID" value="XM_001424143.1"/>
</dbReference>
<dbReference type="Proteomes" id="UP000000600">
    <property type="component" value="Unassembled WGS sequence"/>
</dbReference>
<evidence type="ECO:0000259" key="4">
    <source>
        <dbReference type="Pfam" id="PF13868"/>
    </source>
</evidence>
<accession>A0BE15</accession>
<dbReference type="OrthoDB" id="309228at2759"/>
<dbReference type="PANTHER" id="PTHR28663:SF1">
    <property type="entry name" value="CILIA- AND FLAGELLA- ASSOCIATED PROTEIN 210"/>
    <property type="match status" value="1"/>
</dbReference>
<dbReference type="InParanoid" id="A0BE15"/>
<protein>
    <recommendedName>
        <fullName evidence="4">Trichohyalin-plectin-homology domain-containing protein</fullName>
    </recommendedName>
</protein>
<feature type="domain" description="Trichohyalin-plectin-homology" evidence="4">
    <location>
        <begin position="114"/>
        <end position="455"/>
    </location>
</feature>
<name>A0BE15_PARTE</name>
<evidence type="ECO:0000256" key="2">
    <source>
        <dbReference type="SAM" id="Coils"/>
    </source>
</evidence>
<dbReference type="InterPro" id="IPR039986">
    <property type="entry name" value="CFAP210"/>
</dbReference>
<dbReference type="HOGENOM" id="CLU_585899_0_0_1"/>
<reference evidence="5 6" key="1">
    <citation type="journal article" date="2006" name="Nature">
        <title>Global trends of whole-genome duplications revealed by the ciliate Paramecium tetraurelia.</title>
        <authorList>
            <consortium name="Genoscope"/>
            <person name="Aury J.-M."/>
            <person name="Jaillon O."/>
            <person name="Duret L."/>
            <person name="Noel B."/>
            <person name="Jubin C."/>
            <person name="Porcel B.M."/>
            <person name="Segurens B."/>
            <person name="Daubin V."/>
            <person name="Anthouard V."/>
            <person name="Aiach N."/>
            <person name="Arnaiz O."/>
            <person name="Billaut A."/>
            <person name="Beisson J."/>
            <person name="Blanc I."/>
            <person name="Bouhouche K."/>
            <person name="Camara F."/>
            <person name="Duharcourt S."/>
            <person name="Guigo R."/>
            <person name="Gogendeau D."/>
            <person name="Katinka M."/>
            <person name="Keller A.-M."/>
            <person name="Kissmehl R."/>
            <person name="Klotz C."/>
            <person name="Koll F."/>
            <person name="Le Moue A."/>
            <person name="Lepere C."/>
            <person name="Malinsky S."/>
            <person name="Nowacki M."/>
            <person name="Nowak J.K."/>
            <person name="Plattner H."/>
            <person name="Poulain J."/>
            <person name="Ruiz F."/>
            <person name="Serrano V."/>
            <person name="Zagulski M."/>
            <person name="Dessen P."/>
            <person name="Betermier M."/>
            <person name="Weissenbach J."/>
            <person name="Scarpelli C."/>
            <person name="Schachter V."/>
            <person name="Sperling L."/>
            <person name="Meyer E."/>
            <person name="Cohen J."/>
            <person name="Wincker P."/>
        </authorList>
    </citation>
    <scope>NUCLEOTIDE SEQUENCE [LARGE SCALE GENOMIC DNA]</scope>
    <source>
        <strain evidence="5 6">Stock d4-2</strain>
    </source>
</reference>
<dbReference type="Pfam" id="PF13868">
    <property type="entry name" value="TPH"/>
    <property type="match status" value="1"/>
</dbReference>
<sequence length="466" mass="56946">MSKYQSEFSDIKSKSLVLPSIKQPHTIITAAELEQIKSHITYTEQKPQKSFDSQKVWAQRIEKQRQQKEKEKFQKFILEEEERRKIDREEADYQEKLKIDQIGDANNKIFGQRADVRNMKSKMLWSEIDKANQKLIKLNKDKQEMQLMFEAQKTREIETQKFLSEQAELEKSQFKEQLKKQTYDSLAKQHHEVKERYLKEYVQLKKEGEIIKKQAEEEEIKKEKQKEEDKLKKQKLLVEHQQFLQIKQRKQQDEQKFDENESKERDRYHQQKDRVLEMRKEREIEKKQRQLKIRQQIYDIRVQELKKQDDDYMQRVQKHAEELQKHEEEVAKQKELEKSQMIQDGEQFRLQQLILKEKQKEKEQQELQQEHQLKISALQQLSSVEDQQKETLKRRNKEIQEYQKMQIELKKQMRRNQFLNELKESKQMELRSQIEKDAFNNWAQSQISELKESGLNMYPLTKSFKV</sequence>
<dbReference type="InterPro" id="IPR043597">
    <property type="entry name" value="TPH_dom"/>
</dbReference>
<evidence type="ECO:0000256" key="3">
    <source>
        <dbReference type="SAM" id="MobiDB-lite"/>
    </source>
</evidence>
<gene>
    <name evidence="5" type="ORF">GSPATT00027813001</name>
</gene>
<organism evidence="5 6">
    <name type="scientific">Paramecium tetraurelia</name>
    <dbReference type="NCBI Taxonomy" id="5888"/>
    <lineage>
        <taxon>Eukaryota</taxon>
        <taxon>Sar</taxon>
        <taxon>Alveolata</taxon>
        <taxon>Ciliophora</taxon>
        <taxon>Intramacronucleata</taxon>
        <taxon>Oligohymenophorea</taxon>
        <taxon>Peniculida</taxon>
        <taxon>Parameciidae</taxon>
        <taxon>Paramecium</taxon>
    </lineage>
</organism>
<dbReference type="PANTHER" id="PTHR28663">
    <property type="entry name" value="COILED-COIL DOMAIN-CONTAINING PROTEIN 173"/>
    <property type="match status" value="1"/>
</dbReference>
<keyword evidence="1 2" id="KW-0175">Coiled coil</keyword>
<dbReference type="OMA" id="NAWYEEN"/>
<proteinExistence type="predicted"/>
<feature type="coiled-coil region" evidence="2">
    <location>
        <begin position="187"/>
        <end position="237"/>
    </location>
</feature>
<feature type="compositionally biased region" description="Basic and acidic residues" evidence="3">
    <location>
        <begin position="250"/>
        <end position="279"/>
    </location>
</feature>